<evidence type="ECO:0000313" key="3">
    <source>
        <dbReference type="EMBL" id="NMH92446.1"/>
    </source>
</evidence>
<dbReference type="PANTHER" id="PTHR33627:SF1">
    <property type="entry name" value="TRANSPOSASE"/>
    <property type="match status" value="1"/>
</dbReference>
<evidence type="ECO:0000256" key="1">
    <source>
        <dbReference type="SAM" id="MobiDB-lite"/>
    </source>
</evidence>
<dbReference type="Pfam" id="PF13546">
    <property type="entry name" value="DDE_5"/>
    <property type="match status" value="1"/>
</dbReference>
<evidence type="ECO:0000313" key="4">
    <source>
        <dbReference type="Proteomes" id="UP000586918"/>
    </source>
</evidence>
<feature type="compositionally biased region" description="Low complexity" evidence="1">
    <location>
        <begin position="149"/>
        <end position="161"/>
    </location>
</feature>
<dbReference type="SUPFAM" id="SSF53098">
    <property type="entry name" value="Ribonuclease H-like"/>
    <property type="match status" value="1"/>
</dbReference>
<evidence type="ECO:0000259" key="2">
    <source>
        <dbReference type="Pfam" id="PF13546"/>
    </source>
</evidence>
<accession>A0A848DIT5</accession>
<organism evidence="3 4">
    <name type="scientific">Pseudonocardia bannensis</name>
    <dbReference type="NCBI Taxonomy" id="630973"/>
    <lineage>
        <taxon>Bacteria</taxon>
        <taxon>Bacillati</taxon>
        <taxon>Actinomycetota</taxon>
        <taxon>Actinomycetes</taxon>
        <taxon>Pseudonocardiales</taxon>
        <taxon>Pseudonocardiaceae</taxon>
        <taxon>Pseudonocardia</taxon>
    </lineage>
</organism>
<gene>
    <name evidence="3" type="ORF">HF519_12865</name>
</gene>
<dbReference type="AlphaFoldDB" id="A0A848DIT5"/>
<protein>
    <submittedName>
        <fullName evidence="3">Transposase</fullName>
    </submittedName>
</protein>
<comment type="caution">
    <text evidence="3">The sequence shown here is derived from an EMBL/GenBank/DDBJ whole genome shotgun (WGS) entry which is preliminary data.</text>
</comment>
<dbReference type="Proteomes" id="UP000586918">
    <property type="component" value="Unassembled WGS sequence"/>
</dbReference>
<reference evidence="3 4" key="1">
    <citation type="submission" date="2020-04" db="EMBL/GenBank/DDBJ databases">
        <authorList>
            <person name="Klaysubun C."/>
            <person name="Duangmal K."/>
            <person name="Lipun K."/>
        </authorList>
    </citation>
    <scope>NUCLEOTIDE SEQUENCE [LARGE SCALE GENOMIC DNA]</scope>
    <source>
        <strain evidence="3 4">DSM 45300</strain>
    </source>
</reference>
<name>A0A848DIT5_9PSEU</name>
<keyword evidence="4" id="KW-1185">Reference proteome</keyword>
<feature type="region of interest" description="Disordered" evidence="1">
    <location>
        <begin position="139"/>
        <end position="161"/>
    </location>
</feature>
<dbReference type="PANTHER" id="PTHR33627">
    <property type="entry name" value="TRANSPOSASE"/>
    <property type="match status" value="1"/>
</dbReference>
<proteinExistence type="predicted"/>
<dbReference type="InterPro" id="IPR012337">
    <property type="entry name" value="RNaseH-like_sf"/>
</dbReference>
<dbReference type="EMBL" id="JAAXKZ010000039">
    <property type="protein sequence ID" value="NMH92446.1"/>
    <property type="molecule type" value="Genomic_DNA"/>
</dbReference>
<sequence length="161" mass="17493">MTSSAWEYVEVSRRLAVVGPVIDPQSLIIIDDSRFSKDGASSPGATWMYCGALGKAGNCQIGVSVHAAVTGTSAAIDWRLFLPESWVRHHRCCGWDTEGPARNWVRRARVGIGDEVRHREKWRLALDMLDQITGPTASGWGPPLARQWPATPGTATPPSSA</sequence>
<dbReference type="InterPro" id="IPR038721">
    <property type="entry name" value="IS701-like_DDE_dom"/>
</dbReference>
<feature type="domain" description="Transposase IS701-like DDE" evidence="2">
    <location>
        <begin position="3"/>
        <end position="133"/>
    </location>
</feature>
<dbReference type="InterPro" id="IPR039365">
    <property type="entry name" value="IS701-like"/>
</dbReference>